<gene>
    <name evidence="2" type="primary">holA</name>
    <name evidence="2" type="ORF">OYV_00800</name>
</gene>
<evidence type="ECO:0000259" key="1">
    <source>
        <dbReference type="Pfam" id="PF21694"/>
    </source>
</evidence>
<proteinExistence type="predicted"/>
<name>A0ABQ0J1W0_9MOLU</name>
<sequence>MQKVLAVSQGKVFFLMKEAKLIETQKLNTLFLDLIELEYQIKMGSVNKDIGFEMFLLGKQKVFL</sequence>
<reference evidence="2 3" key="2">
    <citation type="journal article" date="2014" name="Genome Announc.">
        <title>Draft Genome Sequence of 'Candidatus Phytoplasma asteris' Strain OY-V, an Unculturable Plant-Pathogenic Bacterium.</title>
        <authorList>
            <person name="Kakizawa S."/>
            <person name="Makino A."/>
            <person name="Ishii Y."/>
            <person name="Tamaki H."/>
            <person name="Kamagata Y."/>
        </authorList>
    </citation>
    <scope>NUCLEOTIDE SEQUENCE [LARGE SCALE GENOMIC DNA]</scope>
    <source>
        <strain evidence="2 3">OY-V</strain>
    </source>
</reference>
<dbReference type="EMBL" id="BBIY01000004">
    <property type="protein sequence ID" value="GAK73601.1"/>
    <property type="molecule type" value="Genomic_DNA"/>
</dbReference>
<protein>
    <submittedName>
        <fullName evidence="2">DNA polymerase III delta subunit</fullName>
    </submittedName>
</protein>
<keyword evidence="3" id="KW-1185">Reference proteome</keyword>
<evidence type="ECO:0000313" key="3">
    <source>
        <dbReference type="Proteomes" id="UP000028900"/>
    </source>
</evidence>
<comment type="caution">
    <text evidence="2">The sequence shown here is derived from an EMBL/GenBank/DDBJ whole genome shotgun (WGS) entry which is preliminary data.</text>
</comment>
<evidence type="ECO:0000313" key="2">
    <source>
        <dbReference type="EMBL" id="GAK73601.1"/>
    </source>
</evidence>
<dbReference type="Pfam" id="PF21694">
    <property type="entry name" value="DNA_pol3_delta_C"/>
    <property type="match status" value="1"/>
</dbReference>
<organism evidence="2 3">
    <name type="scientific">'Chrysanthemum coronarium' phytoplasma</name>
    <dbReference type="NCBI Taxonomy" id="1520703"/>
    <lineage>
        <taxon>Bacteria</taxon>
        <taxon>Bacillati</taxon>
        <taxon>Mycoplasmatota</taxon>
        <taxon>Mollicutes</taxon>
        <taxon>Acholeplasmatales</taxon>
        <taxon>Acholeplasmataceae</taxon>
        <taxon>Candidatus Phytoplasma</taxon>
        <taxon>16SrI (Aster yellows group)</taxon>
    </lineage>
</organism>
<reference evidence="3" key="1">
    <citation type="journal article" date="2014" name="Genome Announc.">
        <title>Draft Genome Sequence of ''Candidatus Phytoplasma asteris'' Strain OY-V, an Unculturable Plant-Pathogenic Bacterium.</title>
        <authorList>
            <person name="Kakizawa S."/>
            <person name="Makino A."/>
            <person name="Ishii Y."/>
            <person name="Tamaki H."/>
            <person name="Kamagata Y."/>
        </authorList>
    </citation>
    <scope>NUCLEOTIDE SEQUENCE [LARGE SCALE GENOMIC DNA]</scope>
    <source>
        <strain evidence="3">OY-V</strain>
    </source>
</reference>
<feature type="domain" description="DNA polymerase III delta subunit-like C-terminal" evidence="1">
    <location>
        <begin position="1"/>
        <end position="57"/>
    </location>
</feature>
<dbReference type="Gene3D" id="1.20.272.10">
    <property type="match status" value="1"/>
</dbReference>
<accession>A0ABQ0J1W0</accession>
<dbReference type="InterPro" id="IPR048466">
    <property type="entry name" value="DNA_pol3_delta-like_C"/>
</dbReference>
<dbReference type="Proteomes" id="UP000028900">
    <property type="component" value="Unassembled WGS sequence"/>
</dbReference>